<reference evidence="7 9" key="2">
    <citation type="submission" date="2018-06" db="EMBL/GenBank/DDBJ databases">
        <authorList>
            <consortium name="Pathogen Informatics"/>
            <person name="Doyle S."/>
        </authorList>
    </citation>
    <scope>NUCLEOTIDE SEQUENCE [LARGE SCALE GENOMIC DNA]</scope>
    <source>
        <strain evidence="7 9">NCTC12858</strain>
    </source>
</reference>
<organism evidence="7 9">
    <name type="scientific">Porphyromonas crevioricanis</name>
    <dbReference type="NCBI Taxonomy" id="393921"/>
    <lineage>
        <taxon>Bacteria</taxon>
        <taxon>Pseudomonadati</taxon>
        <taxon>Bacteroidota</taxon>
        <taxon>Bacteroidia</taxon>
        <taxon>Bacteroidales</taxon>
        <taxon>Porphyromonadaceae</taxon>
        <taxon>Porphyromonas</taxon>
    </lineage>
</organism>
<feature type="domain" description="MRM3-like substrate binding" evidence="5">
    <location>
        <begin position="6"/>
        <end position="86"/>
    </location>
</feature>
<evidence type="ECO:0000313" key="9">
    <source>
        <dbReference type="Proteomes" id="UP000249300"/>
    </source>
</evidence>
<dbReference type="EMBL" id="JQJC01000020">
    <property type="protein sequence ID" value="KGN94186.1"/>
    <property type="molecule type" value="Genomic_DNA"/>
</dbReference>
<dbReference type="InterPro" id="IPR029028">
    <property type="entry name" value="Alpha/beta_knot_MTases"/>
</dbReference>
<dbReference type="Gene3D" id="3.30.1330.30">
    <property type="match status" value="1"/>
</dbReference>
<evidence type="ECO:0000313" key="7">
    <source>
        <dbReference type="EMBL" id="SQH72196.1"/>
    </source>
</evidence>
<dbReference type="GO" id="GO:0032259">
    <property type="term" value="P:methylation"/>
    <property type="evidence" value="ECO:0007669"/>
    <property type="project" value="UniProtKB-KW"/>
</dbReference>
<dbReference type="EMBL" id="LS483447">
    <property type="protein sequence ID" value="SQH72196.1"/>
    <property type="molecule type" value="Genomic_DNA"/>
</dbReference>
<gene>
    <name evidence="6" type="ORF">HQ38_06545</name>
    <name evidence="7" type="ORF">NCTC12858_00002</name>
</gene>
<dbReference type="InterPro" id="IPR029064">
    <property type="entry name" value="Ribosomal_eL30-like_sf"/>
</dbReference>
<reference evidence="6 8" key="1">
    <citation type="submission" date="2014-08" db="EMBL/GenBank/DDBJ databases">
        <title>Porphyromonas crevioricanis strain:COT-253_OH1447 Genome sequencing.</title>
        <authorList>
            <person name="Wallis C."/>
            <person name="Deusch O."/>
            <person name="O'Flynn C."/>
            <person name="Davis I."/>
            <person name="Jospin G."/>
            <person name="Darling A.E."/>
            <person name="Coil D.A."/>
            <person name="Alexiev A."/>
            <person name="Horsfall A."/>
            <person name="Kirkwood N."/>
            <person name="Harris S."/>
            <person name="Eisen J.A."/>
        </authorList>
    </citation>
    <scope>NUCLEOTIDE SEQUENCE [LARGE SCALE GENOMIC DNA]</scope>
    <source>
        <strain evidence="8">COT-253 OH1447</strain>
        <strain evidence="6">COT-253_OH1447</strain>
    </source>
</reference>
<evidence type="ECO:0000256" key="2">
    <source>
        <dbReference type="ARBA" id="ARBA00022603"/>
    </source>
</evidence>
<evidence type="ECO:0000256" key="1">
    <source>
        <dbReference type="ARBA" id="ARBA00007228"/>
    </source>
</evidence>
<dbReference type="CDD" id="cd18109">
    <property type="entry name" value="SpoU-like_RNA-MTase"/>
    <property type="match status" value="1"/>
</dbReference>
<dbReference type="PANTHER" id="PTHR43191:SF2">
    <property type="entry name" value="RRNA METHYLTRANSFERASE 3, MITOCHONDRIAL"/>
    <property type="match status" value="1"/>
</dbReference>
<dbReference type="GO" id="GO:0006396">
    <property type="term" value="P:RNA processing"/>
    <property type="evidence" value="ECO:0007669"/>
    <property type="project" value="InterPro"/>
</dbReference>
<dbReference type="RefSeq" id="WP_023936203.1">
    <property type="nucleotide sequence ID" value="NZ_FUXH01000003.1"/>
</dbReference>
<dbReference type="InterPro" id="IPR001537">
    <property type="entry name" value="SpoU_MeTrfase"/>
</dbReference>
<dbReference type="InterPro" id="IPR029026">
    <property type="entry name" value="tRNA_m1G_MTases_N"/>
</dbReference>
<dbReference type="KEGG" id="pcre:NCTC12858_00002"/>
<dbReference type="PANTHER" id="PTHR43191">
    <property type="entry name" value="RRNA METHYLTRANSFERASE 3"/>
    <property type="match status" value="1"/>
</dbReference>
<evidence type="ECO:0000313" key="6">
    <source>
        <dbReference type="EMBL" id="KGN94186.1"/>
    </source>
</evidence>
<evidence type="ECO:0000259" key="4">
    <source>
        <dbReference type="Pfam" id="PF00588"/>
    </source>
</evidence>
<dbReference type="Pfam" id="PF00588">
    <property type="entry name" value="SpoU_methylase"/>
    <property type="match status" value="1"/>
</dbReference>
<sequence>MISRAEMKWIRSLDRKSVRDKEGVFVAEGAKVVNELMPHFRCFLLIATESALSCIDNQQAERTEVVPESFPFDKVSQLESPQPIIAIFYRPQYSAPSLEYLRGLTLLLDTVQDPGNVGSIIRSAAWFGVGTIFLTPGTADPFGSKVVRATMGALGQTRIITLEEPGKLLQEARQAGLNIYGTFLHGPSIREIQFPSPQEKALLLMGNEGQGISSDLAAYCNKPVHIPPAANPKGHPESLNVAVATAIMLFHWQGTKS</sequence>
<evidence type="ECO:0000259" key="5">
    <source>
        <dbReference type="Pfam" id="PF22435"/>
    </source>
</evidence>
<dbReference type="OrthoDB" id="9785673at2"/>
<dbReference type="Gene3D" id="3.40.1280.10">
    <property type="match status" value="1"/>
</dbReference>
<dbReference type="GO" id="GO:0003723">
    <property type="term" value="F:RNA binding"/>
    <property type="evidence" value="ECO:0007669"/>
    <property type="project" value="InterPro"/>
</dbReference>
<dbReference type="eggNOG" id="COG0566">
    <property type="taxonomic scope" value="Bacteria"/>
</dbReference>
<protein>
    <submittedName>
        <fullName evidence="7">TrmH family tRNA/rRNA methyltransferase</fullName>
        <ecNumber evidence="7">2.1.1.-</ecNumber>
    </submittedName>
</protein>
<accession>A0A0A2FSS6</accession>
<dbReference type="SUPFAM" id="SSF55315">
    <property type="entry name" value="L30e-like"/>
    <property type="match status" value="1"/>
</dbReference>
<dbReference type="AlphaFoldDB" id="A0A0A2FSS6"/>
<dbReference type="InterPro" id="IPR053888">
    <property type="entry name" value="MRM3-like_sub_bind"/>
</dbReference>
<proteinExistence type="inferred from homology"/>
<keyword evidence="9" id="KW-1185">Reference proteome</keyword>
<dbReference type="Proteomes" id="UP000249300">
    <property type="component" value="Chromosome 1"/>
</dbReference>
<keyword evidence="3 7" id="KW-0808">Transferase</keyword>
<keyword evidence="2 7" id="KW-0489">Methyltransferase</keyword>
<dbReference type="Proteomes" id="UP000030136">
    <property type="component" value="Unassembled WGS sequence"/>
</dbReference>
<comment type="similarity">
    <text evidence="1">Belongs to the class IV-like SAM-binding methyltransferase superfamily. RNA methyltransferase TrmH family.</text>
</comment>
<dbReference type="GO" id="GO:0008173">
    <property type="term" value="F:RNA methyltransferase activity"/>
    <property type="evidence" value="ECO:0007669"/>
    <property type="project" value="InterPro"/>
</dbReference>
<dbReference type="Pfam" id="PF22435">
    <property type="entry name" value="MRM3-like_sub_bind"/>
    <property type="match status" value="1"/>
</dbReference>
<dbReference type="SUPFAM" id="SSF75217">
    <property type="entry name" value="alpha/beta knot"/>
    <property type="match status" value="1"/>
</dbReference>
<dbReference type="STRING" id="393921.HQ45_04070"/>
<feature type="domain" description="tRNA/rRNA methyltransferase SpoU type" evidence="4">
    <location>
        <begin position="104"/>
        <end position="250"/>
    </location>
</feature>
<name>A0A0A2FSS6_9PORP</name>
<evidence type="ECO:0000313" key="8">
    <source>
        <dbReference type="Proteomes" id="UP000030136"/>
    </source>
</evidence>
<dbReference type="InterPro" id="IPR051259">
    <property type="entry name" value="rRNA_Methyltransferase"/>
</dbReference>
<dbReference type="EC" id="2.1.1.-" evidence="7"/>
<evidence type="ECO:0000256" key="3">
    <source>
        <dbReference type="ARBA" id="ARBA00022679"/>
    </source>
</evidence>